<evidence type="ECO:0000313" key="2">
    <source>
        <dbReference type="EMBL" id="PTB73965.1"/>
    </source>
</evidence>
<dbReference type="EMBL" id="KZ679137">
    <property type="protein sequence ID" value="PTB73965.1"/>
    <property type="molecule type" value="Genomic_DNA"/>
</dbReference>
<feature type="compositionally biased region" description="Basic and acidic residues" evidence="1">
    <location>
        <begin position="22"/>
        <end position="33"/>
    </location>
</feature>
<organism evidence="2 3">
    <name type="scientific">Trichoderma longibrachiatum ATCC 18648</name>
    <dbReference type="NCBI Taxonomy" id="983965"/>
    <lineage>
        <taxon>Eukaryota</taxon>
        <taxon>Fungi</taxon>
        <taxon>Dikarya</taxon>
        <taxon>Ascomycota</taxon>
        <taxon>Pezizomycotina</taxon>
        <taxon>Sordariomycetes</taxon>
        <taxon>Hypocreomycetidae</taxon>
        <taxon>Hypocreales</taxon>
        <taxon>Hypocreaceae</taxon>
        <taxon>Trichoderma</taxon>
    </lineage>
</organism>
<keyword evidence="3" id="KW-1185">Reference proteome</keyword>
<feature type="region of interest" description="Disordered" evidence="1">
    <location>
        <begin position="1"/>
        <end position="33"/>
    </location>
</feature>
<evidence type="ECO:0000313" key="3">
    <source>
        <dbReference type="Proteomes" id="UP000240760"/>
    </source>
</evidence>
<dbReference type="AlphaFoldDB" id="A0A2T4BXI0"/>
<gene>
    <name evidence="2" type="ORF">M440DRAFT_1440877</name>
</gene>
<dbReference type="OrthoDB" id="5278621at2759"/>
<sequence>MSSTSAPKSSLASDTTPNKGTTDTKPKMFDKEGAIGHQFTENGMMGGAAQMMGGPLDKEGMIGKQFTTEGAIGGTAQNMMGGQKPT</sequence>
<dbReference type="Proteomes" id="UP000240760">
    <property type="component" value="Unassembled WGS sequence"/>
</dbReference>
<protein>
    <submittedName>
        <fullName evidence="2">Uncharacterized protein</fullName>
    </submittedName>
</protein>
<reference evidence="2 3" key="1">
    <citation type="submission" date="2016-07" db="EMBL/GenBank/DDBJ databases">
        <title>Multiple horizontal gene transfer events from other fungi enriched the ability of initially mycotrophic Trichoderma (Ascomycota) to feed on dead plant biomass.</title>
        <authorList>
            <consortium name="DOE Joint Genome Institute"/>
            <person name="Aerts A."/>
            <person name="Atanasova L."/>
            <person name="Chenthamara K."/>
            <person name="Zhang J."/>
            <person name="Grujic M."/>
            <person name="Henrissat B."/>
            <person name="Kuo A."/>
            <person name="Salamov A."/>
            <person name="Lipzen A."/>
            <person name="Labutti K."/>
            <person name="Barry K."/>
            <person name="Miao Y."/>
            <person name="Rahimi M.J."/>
            <person name="Shen Q."/>
            <person name="Grigoriev I.V."/>
            <person name="Kubicek C.P."/>
            <person name="Druzhinina I.S."/>
        </authorList>
    </citation>
    <scope>NUCLEOTIDE SEQUENCE [LARGE SCALE GENOMIC DNA]</scope>
    <source>
        <strain evidence="2 3">ATCC 18648</strain>
    </source>
</reference>
<feature type="compositionally biased region" description="Low complexity" evidence="1">
    <location>
        <begin position="1"/>
        <end position="13"/>
    </location>
</feature>
<evidence type="ECO:0000256" key="1">
    <source>
        <dbReference type="SAM" id="MobiDB-lite"/>
    </source>
</evidence>
<name>A0A2T4BXI0_TRILO</name>
<accession>A0A2T4BXI0</accession>
<proteinExistence type="predicted"/>